<comment type="subcellular location">
    <subcellularLocation>
        <location evidence="2">Cytoplasm</location>
    </subcellularLocation>
</comment>
<dbReference type="PANTHER" id="PTHR23355">
    <property type="entry name" value="RIBONUCLEASE"/>
    <property type="match status" value="1"/>
</dbReference>
<dbReference type="Pfam" id="PF08206">
    <property type="entry name" value="OB_RNB"/>
    <property type="match status" value="1"/>
</dbReference>
<dbReference type="GO" id="GO:0003723">
    <property type="term" value="F:RNA binding"/>
    <property type="evidence" value="ECO:0007669"/>
    <property type="project" value="UniProtKB-KW"/>
</dbReference>
<feature type="compositionally biased region" description="Basic and acidic residues" evidence="9">
    <location>
        <begin position="748"/>
        <end position="757"/>
    </location>
</feature>
<dbReference type="EC" id="3.1.13.1" evidence="3"/>
<reference evidence="11" key="1">
    <citation type="journal article" date="2017" name="Appl. Environ. Microbiol.">
        <title>Molecular characterization of an Endozoicomonas-like organism causing infection in king scallop Pecten maximus L.</title>
        <authorList>
            <person name="Cano I."/>
            <person name="van Aerle R."/>
            <person name="Ross S."/>
            <person name="Verner-Jeffreys D.W."/>
            <person name="Paley R.K."/>
            <person name="Rimmer G."/>
            <person name="Ryder D."/>
            <person name="Hooper P."/>
            <person name="Stone D."/>
            <person name="Feist S.W."/>
        </authorList>
    </citation>
    <scope>NUCLEOTIDE SEQUENCE</scope>
</reference>
<dbReference type="NCBIfam" id="TIGR02063">
    <property type="entry name" value="RNase_R"/>
    <property type="match status" value="1"/>
</dbReference>
<dbReference type="Pfam" id="PF00575">
    <property type="entry name" value="S1"/>
    <property type="match status" value="1"/>
</dbReference>
<evidence type="ECO:0000256" key="2">
    <source>
        <dbReference type="ARBA" id="ARBA00004496"/>
    </source>
</evidence>
<dbReference type="SMART" id="SM00357">
    <property type="entry name" value="CSP"/>
    <property type="match status" value="1"/>
</dbReference>
<evidence type="ECO:0000256" key="4">
    <source>
        <dbReference type="ARBA" id="ARBA00022490"/>
    </source>
</evidence>
<dbReference type="AlphaFoldDB" id="A0A2H9T7F9"/>
<dbReference type="InterPro" id="IPR004476">
    <property type="entry name" value="RNase_II/RNase_R"/>
</dbReference>
<feature type="domain" description="S1 motif" evidence="10">
    <location>
        <begin position="659"/>
        <end position="740"/>
    </location>
</feature>
<evidence type="ECO:0000256" key="9">
    <source>
        <dbReference type="SAM" id="MobiDB-lite"/>
    </source>
</evidence>
<evidence type="ECO:0000256" key="7">
    <source>
        <dbReference type="ARBA" id="ARBA00022839"/>
    </source>
</evidence>
<dbReference type="HAMAP" id="MF_01895">
    <property type="entry name" value="RNase_R"/>
    <property type="match status" value="1"/>
</dbReference>
<evidence type="ECO:0000256" key="5">
    <source>
        <dbReference type="ARBA" id="ARBA00022722"/>
    </source>
</evidence>
<name>A0A2H9T7F9_9ZZZZ</name>
<keyword evidence="8" id="KW-0694">RNA-binding</keyword>
<dbReference type="InterPro" id="IPR040476">
    <property type="entry name" value="CSD2"/>
</dbReference>
<dbReference type="Pfam" id="PF17876">
    <property type="entry name" value="CSD2"/>
    <property type="match status" value="1"/>
</dbReference>
<dbReference type="NCBIfam" id="NF008648">
    <property type="entry name" value="PRK11642.1"/>
    <property type="match status" value="1"/>
</dbReference>
<dbReference type="SMART" id="SM00955">
    <property type="entry name" value="RNB"/>
    <property type="match status" value="1"/>
</dbReference>
<dbReference type="Gene3D" id="2.40.50.140">
    <property type="entry name" value="Nucleic acid-binding proteins"/>
    <property type="match status" value="2"/>
</dbReference>
<dbReference type="GO" id="GO:0008859">
    <property type="term" value="F:exoribonuclease II activity"/>
    <property type="evidence" value="ECO:0007669"/>
    <property type="project" value="UniProtKB-EC"/>
</dbReference>
<evidence type="ECO:0000259" key="10">
    <source>
        <dbReference type="PROSITE" id="PS50126"/>
    </source>
</evidence>
<proteinExistence type="inferred from homology"/>
<dbReference type="PROSITE" id="PS50126">
    <property type="entry name" value="S1"/>
    <property type="match status" value="1"/>
</dbReference>
<comment type="catalytic activity">
    <reaction evidence="1">
        <text>Exonucleolytic cleavage in the 3'- to 5'-direction to yield nucleoside 5'-phosphates.</text>
        <dbReference type="EC" id="3.1.13.1"/>
    </reaction>
</comment>
<gene>
    <name evidence="11" type="primary">rnr</name>
    <name evidence="11" type="ORF">CI610_01875</name>
</gene>
<feature type="compositionally biased region" description="Basic residues" evidence="9">
    <location>
        <begin position="766"/>
        <end position="779"/>
    </location>
</feature>
<dbReference type="InterPro" id="IPR003029">
    <property type="entry name" value="S1_domain"/>
</dbReference>
<feature type="compositionally biased region" description="Basic residues" evidence="9">
    <location>
        <begin position="850"/>
        <end position="861"/>
    </location>
</feature>
<dbReference type="PANTHER" id="PTHR23355:SF9">
    <property type="entry name" value="DIS3-LIKE EXONUCLEASE 2"/>
    <property type="match status" value="1"/>
</dbReference>
<dbReference type="CDD" id="cd04471">
    <property type="entry name" value="S1_RNase_R"/>
    <property type="match status" value="1"/>
</dbReference>
<keyword evidence="4" id="KW-0963">Cytoplasm</keyword>
<dbReference type="InterPro" id="IPR050180">
    <property type="entry name" value="RNR_Ribonuclease"/>
</dbReference>
<dbReference type="InterPro" id="IPR011129">
    <property type="entry name" value="CSD"/>
</dbReference>
<evidence type="ECO:0000256" key="6">
    <source>
        <dbReference type="ARBA" id="ARBA00022801"/>
    </source>
</evidence>
<evidence type="ECO:0000313" key="11">
    <source>
        <dbReference type="EMBL" id="PJE79156.1"/>
    </source>
</evidence>
<dbReference type="GO" id="GO:0006402">
    <property type="term" value="P:mRNA catabolic process"/>
    <property type="evidence" value="ECO:0007669"/>
    <property type="project" value="TreeGrafter"/>
</dbReference>
<keyword evidence="6 11" id="KW-0378">Hydrolase</keyword>
<evidence type="ECO:0000256" key="3">
    <source>
        <dbReference type="ARBA" id="ARBA00012163"/>
    </source>
</evidence>
<feature type="compositionally biased region" description="Low complexity" evidence="9">
    <location>
        <begin position="862"/>
        <end position="873"/>
    </location>
</feature>
<dbReference type="Pfam" id="PF00773">
    <property type="entry name" value="RNB"/>
    <property type="match status" value="1"/>
</dbReference>
<comment type="caution">
    <text evidence="11">The sequence shown here is derived from an EMBL/GenBank/DDBJ whole genome shotgun (WGS) entry which is preliminary data.</text>
</comment>
<protein>
    <recommendedName>
        <fullName evidence="3">exoribonuclease II</fullName>
        <ecNumber evidence="3">3.1.13.1</ecNumber>
    </recommendedName>
</protein>
<organism evidence="11">
    <name type="scientific">invertebrate metagenome</name>
    <dbReference type="NCBI Taxonomy" id="1711999"/>
    <lineage>
        <taxon>unclassified sequences</taxon>
        <taxon>metagenomes</taxon>
        <taxon>organismal metagenomes</taxon>
    </lineage>
</organism>
<dbReference type="InterPro" id="IPR022966">
    <property type="entry name" value="RNase_II/R_CS"/>
</dbReference>
<evidence type="ECO:0000256" key="8">
    <source>
        <dbReference type="ARBA" id="ARBA00022884"/>
    </source>
</evidence>
<feature type="compositionally biased region" description="Basic residues" evidence="9">
    <location>
        <begin position="793"/>
        <end position="811"/>
    </location>
</feature>
<dbReference type="SUPFAM" id="SSF50249">
    <property type="entry name" value="Nucleic acid-binding proteins"/>
    <property type="match status" value="4"/>
</dbReference>
<evidence type="ECO:0000256" key="1">
    <source>
        <dbReference type="ARBA" id="ARBA00001849"/>
    </source>
</evidence>
<feature type="compositionally biased region" description="Basic residues" evidence="9">
    <location>
        <begin position="826"/>
        <end position="839"/>
    </location>
</feature>
<feature type="region of interest" description="Disordered" evidence="9">
    <location>
        <begin position="748"/>
        <end position="885"/>
    </location>
</feature>
<accession>A0A2H9T7F9</accession>
<keyword evidence="5" id="KW-0540">Nuclease</keyword>
<dbReference type="InterPro" id="IPR013223">
    <property type="entry name" value="RNase_B_OB_dom"/>
</dbReference>
<sequence length="885" mass="99851">MSEWWKDADPDAAREATRYENPVPSRELIMQFLEERGAPASHRVLCREMEVTEDSQQEALLFRLRAMVRDGQLLQNRKGAFTLLDKLDLICGRIQGHRDGFGFLIPEDGSDDLYLSAREMRQAFDGDRVLIRESGVDRKGRREGQIVDVLERRTTQLVGRYFEESGTTFVIPENSRISQEIIVKTNVLMPTTGQYVLVEIVDQPARRKPATGIVKEILGDRSKPGMEVEVAVRTHDIPHEWPEAVMKQCQRFSAEVREKDKKQRIDLRDLSFVTIDGEDARDFDDAVYCESKRSGGWRLYVAIADVSHYVKVKTALDDEASERGTSVYFPGHVIPMLPEVLSNGLCSLNPDVDRLAMVCEMTISARGKLSGYHFYEGLIRSHARLTYTKVWDMLGRSEAEEGKALREEYQAVLPHLDELYKLYKVLKAARQTRGTIDFDTVETQIIFDKNRKIDNIVPRERNDAHKLIEECMLCANVSAARFLEKHGLDGLYRVHEGPTMEKRLNLDSFLSSLALSLPKGKIKPRDVQALMASVKERPDFPVIQTVVLRSMSQAVYTSDNKGHFGLAFDAYTHFTSPIRRYPDLMVHRAIRHIIRSETESIHVRRTDAANLKKSVIYPYDGESVEAIGEHCSRTERRADEATRDAMDWLKCEYMQQHLGSSFTGVVSSVTGFGLFVMLKDVYVEGLLHISSLPGDYYVFDPSLFRLTGERTGKTYHIGDELEVTVVRVDIDNKKIDFELTSALSGNDKFGKKGKQGDKQGTSDSKNHRRSAAAKARLLRAAKAAKTADEVKKSSGKKKKSVKKKGVKKKPVNKQLAQASREPGTTVHKKTVNKKRRQKKPTVNNTEARGVTKKGAAKKGGTRKATAVTKAGGTSASPVRKRKISR</sequence>
<dbReference type="SMART" id="SM00316">
    <property type="entry name" value="S1"/>
    <property type="match status" value="1"/>
</dbReference>
<dbReference type="InterPro" id="IPR001900">
    <property type="entry name" value="RNase_II/R"/>
</dbReference>
<dbReference type="GO" id="GO:0005829">
    <property type="term" value="C:cytosol"/>
    <property type="evidence" value="ECO:0007669"/>
    <property type="project" value="TreeGrafter"/>
</dbReference>
<dbReference type="InterPro" id="IPR012340">
    <property type="entry name" value="NA-bd_OB-fold"/>
</dbReference>
<dbReference type="EMBL" id="NSIT01000091">
    <property type="protein sequence ID" value="PJE79156.1"/>
    <property type="molecule type" value="Genomic_DNA"/>
</dbReference>
<keyword evidence="7" id="KW-0269">Exonuclease</keyword>
<dbReference type="PROSITE" id="PS01175">
    <property type="entry name" value="RIBONUCLEASE_II"/>
    <property type="match status" value="1"/>
</dbReference>
<dbReference type="NCBIfam" id="TIGR00358">
    <property type="entry name" value="3_prime_RNase"/>
    <property type="match status" value="1"/>
</dbReference>
<dbReference type="InterPro" id="IPR011805">
    <property type="entry name" value="RNase_R"/>
</dbReference>